<evidence type="ECO:0000313" key="9">
    <source>
        <dbReference type="EMBL" id="EFO82057.1"/>
    </source>
</evidence>
<dbReference type="GO" id="GO:0005886">
    <property type="term" value="C:plasma membrane"/>
    <property type="evidence" value="ECO:0007669"/>
    <property type="project" value="UniProtKB-SubCell"/>
</dbReference>
<proteinExistence type="inferred from homology"/>
<feature type="transmembrane region" description="Helical" evidence="7">
    <location>
        <begin position="9"/>
        <end position="30"/>
    </location>
</feature>
<dbReference type="PROSITE" id="PS50928">
    <property type="entry name" value="ABC_TM1"/>
    <property type="match status" value="1"/>
</dbReference>
<comment type="caution">
    <text evidence="9">The sequence shown here is derived from an EMBL/GenBank/DDBJ whole genome shotgun (WGS) entry which is preliminary data.</text>
</comment>
<dbReference type="OrthoDB" id="9772184at2"/>
<comment type="similarity">
    <text evidence="7">Belongs to the binding-protein-dependent transport system permease family.</text>
</comment>
<dbReference type="InterPro" id="IPR045621">
    <property type="entry name" value="BPD_transp_1_N"/>
</dbReference>
<evidence type="ECO:0000256" key="4">
    <source>
        <dbReference type="ARBA" id="ARBA00022692"/>
    </source>
</evidence>
<dbReference type="InterPro" id="IPR035906">
    <property type="entry name" value="MetI-like_sf"/>
</dbReference>
<feature type="transmembrane region" description="Helical" evidence="7">
    <location>
        <begin position="101"/>
        <end position="122"/>
    </location>
</feature>
<accession>E1IA55</accession>
<evidence type="ECO:0000256" key="3">
    <source>
        <dbReference type="ARBA" id="ARBA00022475"/>
    </source>
</evidence>
<dbReference type="CDD" id="cd06261">
    <property type="entry name" value="TM_PBP2"/>
    <property type="match status" value="1"/>
</dbReference>
<evidence type="ECO:0000256" key="7">
    <source>
        <dbReference type="RuleBase" id="RU363032"/>
    </source>
</evidence>
<evidence type="ECO:0000256" key="5">
    <source>
        <dbReference type="ARBA" id="ARBA00022989"/>
    </source>
</evidence>
<dbReference type="GO" id="GO:0055085">
    <property type="term" value="P:transmembrane transport"/>
    <property type="evidence" value="ECO:0007669"/>
    <property type="project" value="InterPro"/>
</dbReference>
<reference evidence="9 10" key="1">
    <citation type="journal article" date="2011" name="J. Bacteriol.">
        <title>Draft genome sequence of the anoxygenic filamentous phototrophic bacterium Oscillochloris trichoides subsp. DG-6.</title>
        <authorList>
            <person name="Kuznetsov B.B."/>
            <person name="Ivanovsky R.N."/>
            <person name="Keppen O.I."/>
            <person name="Sukhacheva M.V."/>
            <person name="Bumazhkin B.K."/>
            <person name="Patutina E.O."/>
            <person name="Beletsky A.V."/>
            <person name="Mardanov A.V."/>
            <person name="Baslerov R.V."/>
            <person name="Panteleeva A.N."/>
            <person name="Kolganova T.V."/>
            <person name="Ravin N.V."/>
            <person name="Skryabin K.G."/>
        </authorList>
    </citation>
    <scope>NUCLEOTIDE SEQUENCE [LARGE SCALE GENOMIC DNA]</scope>
    <source>
        <strain evidence="9 10">DG-6</strain>
    </source>
</reference>
<organism evidence="9 10">
    <name type="scientific">Oscillochloris trichoides DG-6</name>
    <dbReference type="NCBI Taxonomy" id="765420"/>
    <lineage>
        <taxon>Bacteria</taxon>
        <taxon>Bacillati</taxon>
        <taxon>Chloroflexota</taxon>
        <taxon>Chloroflexia</taxon>
        <taxon>Chloroflexales</taxon>
        <taxon>Chloroflexineae</taxon>
        <taxon>Oscillochloridaceae</taxon>
        <taxon>Oscillochloris</taxon>
    </lineage>
</organism>
<dbReference type="EMBL" id="ADVR01000003">
    <property type="protein sequence ID" value="EFO82057.1"/>
    <property type="molecule type" value="Genomic_DNA"/>
</dbReference>
<keyword evidence="10" id="KW-1185">Reference proteome</keyword>
<evidence type="ECO:0000256" key="6">
    <source>
        <dbReference type="ARBA" id="ARBA00023136"/>
    </source>
</evidence>
<dbReference type="STRING" id="765420.OSCT_0206"/>
<evidence type="ECO:0000259" key="8">
    <source>
        <dbReference type="PROSITE" id="PS50928"/>
    </source>
</evidence>
<dbReference type="InterPro" id="IPR000515">
    <property type="entry name" value="MetI-like"/>
</dbReference>
<feature type="transmembrane region" description="Helical" evidence="7">
    <location>
        <begin position="226"/>
        <end position="245"/>
    </location>
</feature>
<dbReference type="PANTHER" id="PTHR43163">
    <property type="entry name" value="DIPEPTIDE TRANSPORT SYSTEM PERMEASE PROTEIN DPPB-RELATED"/>
    <property type="match status" value="1"/>
</dbReference>
<dbReference type="SUPFAM" id="SSF161098">
    <property type="entry name" value="MetI-like"/>
    <property type="match status" value="1"/>
</dbReference>
<dbReference type="Pfam" id="PF19300">
    <property type="entry name" value="BPD_transp_1_N"/>
    <property type="match status" value="1"/>
</dbReference>
<keyword evidence="6 7" id="KW-0472">Membrane</keyword>
<dbReference type="HOGENOM" id="CLU_036879_0_0_0"/>
<evidence type="ECO:0000256" key="2">
    <source>
        <dbReference type="ARBA" id="ARBA00022448"/>
    </source>
</evidence>
<keyword evidence="3" id="KW-1003">Cell membrane</keyword>
<keyword evidence="5 7" id="KW-1133">Transmembrane helix</keyword>
<name>E1IA55_9CHLR</name>
<protein>
    <submittedName>
        <fullName evidence="9">ABC transporter membrane spanning protein (Dipeptide)</fullName>
    </submittedName>
</protein>
<feature type="transmembrane region" description="Helical" evidence="7">
    <location>
        <begin position="284"/>
        <end position="306"/>
    </location>
</feature>
<dbReference type="Gene3D" id="1.10.3720.10">
    <property type="entry name" value="MetI-like"/>
    <property type="match status" value="1"/>
</dbReference>
<dbReference type="eggNOG" id="COG0601">
    <property type="taxonomic scope" value="Bacteria"/>
</dbReference>
<dbReference type="AlphaFoldDB" id="E1IA55"/>
<dbReference type="Pfam" id="PF00528">
    <property type="entry name" value="BPD_transp_1"/>
    <property type="match status" value="1"/>
</dbReference>
<feature type="transmembrane region" description="Helical" evidence="7">
    <location>
        <begin position="134"/>
        <end position="159"/>
    </location>
</feature>
<feature type="transmembrane region" description="Helical" evidence="7">
    <location>
        <begin position="326"/>
        <end position="352"/>
    </location>
</feature>
<comment type="subcellular location">
    <subcellularLocation>
        <location evidence="1 7">Cell membrane</location>
        <topology evidence="1 7">Multi-pass membrane protein</topology>
    </subcellularLocation>
</comment>
<sequence length="358" mass="39460">MLRYTLNRIIIAIPVLFGVLTVTFFLIRLIPGDPCTAQLGEKATEVICAKFNADKGLDKPIIVQFGVYLRDVFQGDLGQSIRFNRPVTQLIAERLPTTVELGVAALLIAISVGVPLGIIAALRRNSLIDVLTMVGSNIGVSMPIFWLGLMLAYIFALVLKDTPFQLPPSGRLPSGISNIPFYEVWGWDVDLKTGYGQLLQFFGNLYIPNSLITLQWPAFWATLRHLILPALALATIPMAIIARMTRSAMLEVLSRDYVRTARAKGLADLVVVLRHAFRNALMPVVTIVGLQLGTIFGGAVLTETIFNLAGVGRILFDAITTRDYPIIQGFTLAIAFGYVLVNLLVDLSYGWLDPRIRY</sequence>
<feature type="domain" description="ABC transmembrane type-1" evidence="8">
    <location>
        <begin position="95"/>
        <end position="349"/>
    </location>
</feature>
<keyword evidence="2 7" id="KW-0813">Transport</keyword>
<evidence type="ECO:0000313" key="10">
    <source>
        <dbReference type="Proteomes" id="UP000054010"/>
    </source>
</evidence>
<gene>
    <name evidence="9" type="ORF">OSCT_0206</name>
</gene>
<evidence type="ECO:0000256" key="1">
    <source>
        <dbReference type="ARBA" id="ARBA00004651"/>
    </source>
</evidence>
<keyword evidence="4 7" id="KW-0812">Transmembrane</keyword>
<dbReference type="Proteomes" id="UP000054010">
    <property type="component" value="Unassembled WGS sequence"/>
</dbReference>
<dbReference type="PANTHER" id="PTHR43163:SF6">
    <property type="entry name" value="DIPEPTIDE TRANSPORT SYSTEM PERMEASE PROTEIN DPPB-RELATED"/>
    <property type="match status" value="1"/>
</dbReference>